<dbReference type="PANTHER" id="PTHR11006">
    <property type="entry name" value="PROTEIN ARGININE N-METHYLTRANSFERASE"/>
    <property type="match status" value="1"/>
</dbReference>
<evidence type="ECO:0000313" key="3">
    <source>
        <dbReference type="EMBL" id="GKV06422.1"/>
    </source>
</evidence>
<dbReference type="Proteomes" id="UP001054252">
    <property type="component" value="Unassembled WGS sequence"/>
</dbReference>
<keyword evidence="2" id="KW-0489">Methyltransferase</keyword>
<dbReference type="GO" id="GO:0042054">
    <property type="term" value="F:histone methyltransferase activity"/>
    <property type="evidence" value="ECO:0007669"/>
    <property type="project" value="TreeGrafter"/>
</dbReference>
<dbReference type="AlphaFoldDB" id="A0AAV5IX45"/>
<dbReference type="InterPro" id="IPR029063">
    <property type="entry name" value="SAM-dependent_MTases_sf"/>
</dbReference>
<dbReference type="PROSITE" id="PS51678">
    <property type="entry name" value="SAM_MT_PRMT"/>
    <property type="match status" value="1"/>
</dbReference>
<organism evidence="3 4">
    <name type="scientific">Rubroshorea leprosula</name>
    <dbReference type="NCBI Taxonomy" id="152421"/>
    <lineage>
        <taxon>Eukaryota</taxon>
        <taxon>Viridiplantae</taxon>
        <taxon>Streptophyta</taxon>
        <taxon>Embryophyta</taxon>
        <taxon>Tracheophyta</taxon>
        <taxon>Spermatophyta</taxon>
        <taxon>Magnoliopsida</taxon>
        <taxon>eudicotyledons</taxon>
        <taxon>Gunneridae</taxon>
        <taxon>Pentapetalae</taxon>
        <taxon>rosids</taxon>
        <taxon>malvids</taxon>
        <taxon>Malvales</taxon>
        <taxon>Dipterocarpaceae</taxon>
        <taxon>Rubroshorea</taxon>
    </lineage>
</organism>
<dbReference type="GO" id="GO:0005634">
    <property type="term" value="C:nucleus"/>
    <property type="evidence" value="ECO:0007669"/>
    <property type="project" value="TreeGrafter"/>
</dbReference>
<dbReference type="InterPro" id="IPR025799">
    <property type="entry name" value="Arg_MeTrfase"/>
</dbReference>
<name>A0AAV5IX45_9ROSI</name>
<dbReference type="SUPFAM" id="SSF53335">
    <property type="entry name" value="S-adenosyl-L-methionine-dependent methyltransferases"/>
    <property type="match status" value="1"/>
</dbReference>
<keyword evidence="1 2" id="KW-0949">S-adenosyl-L-methionine</keyword>
<dbReference type="EMBL" id="BPVZ01000025">
    <property type="protein sequence ID" value="GKV06422.1"/>
    <property type="molecule type" value="Genomic_DNA"/>
</dbReference>
<dbReference type="GO" id="GO:0016274">
    <property type="term" value="F:protein-arginine N-methyltransferase activity"/>
    <property type="evidence" value="ECO:0007669"/>
    <property type="project" value="InterPro"/>
</dbReference>
<keyword evidence="2" id="KW-0808">Transferase</keyword>
<protein>
    <submittedName>
        <fullName evidence="3">Uncharacterized protein</fullName>
    </submittedName>
</protein>
<reference evidence="3 4" key="1">
    <citation type="journal article" date="2021" name="Commun. Biol.">
        <title>The genome of Shorea leprosula (Dipterocarpaceae) highlights the ecological relevance of drought in aseasonal tropical rainforests.</title>
        <authorList>
            <person name="Ng K.K.S."/>
            <person name="Kobayashi M.J."/>
            <person name="Fawcett J.A."/>
            <person name="Hatakeyama M."/>
            <person name="Paape T."/>
            <person name="Ng C.H."/>
            <person name="Ang C.C."/>
            <person name="Tnah L.H."/>
            <person name="Lee C.T."/>
            <person name="Nishiyama T."/>
            <person name="Sese J."/>
            <person name="O'Brien M.J."/>
            <person name="Copetti D."/>
            <person name="Mohd Noor M.I."/>
            <person name="Ong R.C."/>
            <person name="Putra M."/>
            <person name="Sireger I.Z."/>
            <person name="Indrioko S."/>
            <person name="Kosugi Y."/>
            <person name="Izuno A."/>
            <person name="Isagi Y."/>
            <person name="Lee S.L."/>
            <person name="Shimizu K.K."/>
        </authorList>
    </citation>
    <scope>NUCLEOTIDE SEQUENCE [LARGE SCALE GENOMIC DNA]</scope>
    <source>
        <strain evidence="3">214</strain>
    </source>
</reference>
<dbReference type="FunFam" id="3.40.50.150:FF:000132">
    <property type="entry name" value="Protein arginine N-methyltransferase PRMT10"/>
    <property type="match status" value="1"/>
</dbReference>
<dbReference type="PANTHER" id="PTHR11006:SF68">
    <property type="entry name" value="PROTEIN ARGININE N-METHYLTRANSFERASE PRMT10"/>
    <property type="match status" value="1"/>
</dbReference>
<evidence type="ECO:0000256" key="1">
    <source>
        <dbReference type="ARBA" id="ARBA00022691"/>
    </source>
</evidence>
<evidence type="ECO:0000313" key="4">
    <source>
        <dbReference type="Proteomes" id="UP001054252"/>
    </source>
</evidence>
<keyword evidence="4" id="KW-1185">Reference proteome</keyword>
<sequence>MGSHVNGVAGGGGGGGGCSSSSSSNGVVDKGVDFARYFCTYAFLYHQKDMLCDRIRTDAYITAIFKNKHHFHGKQFVKSEMRPIWIIVKTVLDVGTGSGILAIWSAKAGARKVYAVEATKMSEHACTLVKANNLQNVVEVIKGSMEEVVLPEKVDVIISEWMGYFLLLKSMFDSVIFAHECWLKPSGVI</sequence>
<accession>A0AAV5IX45</accession>
<dbReference type="Gene3D" id="3.40.50.150">
    <property type="entry name" value="Vaccinia Virus protein VP39"/>
    <property type="match status" value="1"/>
</dbReference>
<gene>
    <name evidence="3" type="ORF">SLEP1_g18321</name>
</gene>
<dbReference type="GO" id="GO:0032259">
    <property type="term" value="P:methylation"/>
    <property type="evidence" value="ECO:0007669"/>
    <property type="project" value="UniProtKB-KW"/>
</dbReference>
<comment type="caution">
    <text evidence="3">The sequence shown here is derived from an EMBL/GenBank/DDBJ whole genome shotgun (WGS) entry which is preliminary data.</text>
</comment>
<dbReference type="CDD" id="cd02440">
    <property type="entry name" value="AdoMet_MTases"/>
    <property type="match status" value="1"/>
</dbReference>
<dbReference type="Pfam" id="PF06325">
    <property type="entry name" value="PrmA"/>
    <property type="match status" value="1"/>
</dbReference>
<proteinExistence type="predicted"/>
<evidence type="ECO:0000256" key="2">
    <source>
        <dbReference type="PROSITE-ProRule" id="PRU01015"/>
    </source>
</evidence>